<evidence type="ECO:0000313" key="1">
    <source>
        <dbReference type="EMBL" id="OGF35038.1"/>
    </source>
</evidence>
<accession>A0A1F5T7V6</accession>
<proteinExistence type="predicted"/>
<evidence type="ECO:0008006" key="3">
    <source>
        <dbReference type="Google" id="ProtNLM"/>
    </source>
</evidence>
<evidence type="ECO:0000313" key="2">
    <source>
        <dbReference type="Proteomes" id="UP000178656"/>
    </source>
</evidence>
<gene>
    <name evidence="1" type="ORF">A2482_05280</name>
</gene>
<name>A0A1F5T7V6_9BACT</name>
<reference evidence="1 2" key="1">
    <citation type="journal article" date="2016" name="Nat. Commun.">
        <title>Thousands of microbial genomes shed light on interconnected biogeochemical processes in an aquifer system.</title>
        <authorList>
            <person name="Anantharaman K."/>
            <person name="Brown C.T."/>
            <person name="Hug L.A."/>
            <person name="Sharon I."/>
            <person name="Castelle C.J."/>
            <person name="Probst A.J."/>
            <person name="Thomas B.C."/>
            <person name="Singh A."/>
            <person name="Wilkins M.J."/>
            <person name="Karaoz U."/>
            <person name="Brodie E.L."/>
            <person name="Williams K.H."/>
            <person name="Hubbard S.S."/>
            <person name="Banfield J.F."/>
        </authorList>
    </citation>
    <scope>NUCLEOTIDE SEQUENCE [LARGE SCALE GENOMIC DNA]</scope>
</reference>
<dbReference type="AlphaFoldDB" id="A0A1F5T7V6"/>
<comment type="caution">
    <text evidence="1">The sequence shown here is derived from an EMBL/GenBank/DDBJ whole genome shotgun (WGS) entry which is preliminary data.</text>
</comment>
<protein>
    <recommendedName>
        <fullName evidence="3">HTH marR-type domain-containing protein</fullName>
    </recommendedName>
</protein>
<sequence>MPLSQLQKFILIKCYNSKSFRVNRIGFISFYSQQGRAKADMRTKIITSSIESLIDRELMTGYGVRTAHKWFIREVSLTDKGRKVARRLLGEQMRLPLK</sequence>
<dbReference type="EMBL" id="MFGM01000061">
    <property type="protein sequence ID" value="OGF35038.1"/>
    <property type="molecule type" value="Genomic_DNA"/>
</dbReference>
<organism evidence="1 2">
    <name type="scientific">Candidatus Falkowbacteria bacterium RIFOXYC2_FULL_48_21</name>
    <dbReference type="NCBI Taxonomy" id="1798005"/>
    <lineage>
        <taxon>Bacteria</taxon>
        <taxon>Candidatus Falkowiibacteriota</taxon>
    </lineage>
</organism>
<dbReference type="Proteomes" id="UP000178656">
    <property type="component" value="Unassembled WGS sequence"/>
</dbReference>